<feature type="compositionally biased region" description="Basic and acidic residues" evidence="1">
    <location>
        <begin position="94"/>
        <end position="106"/>
    </location>
</feature>
<accession>A0A5M4FA92</accession>
<protein>
    <submittedName>
        <fullName evidence="2">Uncharacterized protein</fullName>
    </submittedName>
</protein>
<gene>
    <name evidence="2" type="ORF">ESP70_014195</name>
</gene>
<keyword evidence="3" id="KW-1185">Reference proteome</keyword>
<dbReference type="AlphaFoldDB" id="A0A5M4FA92"/>
<reference evidence="2" key="1">
    <citation type="submission" date="2019-09" db="EMBL/GenBank/DDBJ databases">
        <authorList>
            <person name="Li J."/>
        </authorList>
    </citation>
    <scope>NUCLEOTIDE SEQUENCE [LARGE SCALE GENOMIC DNA]</scope>
    <source>
        <strain evidence="2">JCM 14732</strain>
    </source>
</reference>
<feature type="compositionally biased region" description="Low complexity" evidence="1">
    <location>
        <begin position="114"/>
        <end position="131"/>
    </location>
</feature>
<feature type="region of interest" description="Disordered" evidence="1">
    <location>
        <begin position="68"/>
        <end position="131"/>
    </location>
</feature>
<evidence type="ECO:0000256" key="1">
    <source>
        <dbReference type="SAM" id="MobiDB-lite"/>
    </source>
</evidence>
<sequence length="131" mass="13438">MNDEQKTPEDEQPTAEQATIEQPAAAPPAPEATPSEDAKAKVFSSPRTRNILLTSGAGLALAGGVLGFGIGHATASGDDGGRDGRMSRFAPGDGRPDFRDRNHEGGQRGGRPGQGPESGSDDQSNGDNDPT</sequence>
<feature type="region of interest" description="Disordered" evidence="1">
    <location>
        <begin position="1"/>
        <end position="44"/>
    </location>
</feature>
<dbReference type="RefSeq" id="WP_149689979.1">
    <property type="nucleotide sequence ID" value="NZ_SDPQ02000003.1"/>
</dbReference>
<organism evidence="2 3">
    <name type="scientific">Aeromicrobium ginsengisoli</name>
    <dbReference type="NCBI Taxonomy" id="363867"/>
    <lineage>
        <taxon>Bacteria</taxon>
        <taxon>Bacillati</taxon>
        <taxon>Actinomycetota</taxon>
        <taxon>Actinomycetes</taxon>
        <taxon>Propionibacteriales</taxon>
        <taxon>Nocardioidaceae</taxon>
        <taxon>Aeromicrobium</taxon>
    </lineage>
</organism>
<name>A0A5M4FA92_9ACTN</name>
<evidence type="ECO:0000313" key="3">
    <source>
        <dbReference type="Proteomes" id="UP000380867"/>
    </source>
</evidence>
<proteinExistence type="predicted"/>
<comment type="caution">
    <text evidence="2">The sequence shown here is derived from an EMBL/GenBank/DDBJ whole genome shotgun (WGS) entry which is preliminary data.</text>
</comment>
<dbReference type="Proteomes" id="UP000380867">
    <property type="component" value="Unassembled WGS sequence"/>
</dbReference>
<evidence type="ECO:0000313" key="2">
    <source>
        <dbReference type="EMBL" id="KAA1395313.1"/>
    </source>
</evidence>
<dbReference type="EMBL" id="SDPQ02000003">
    <property type="protein sequence ID" value="KAA1395313.1"/>
    <property type="molecule type" value="Genomic_DNA"/>
</dbReference>
<feature type="compositionally biased region" description="Low complexity" evidence="1">
    <location>
        <begin position="14"/>
        <end position="24"/>
    </location>
</feature>